<keyword evidence="2" id="KW-1185">Reference proteome</keyword>
<accession>A0ABM9P7K0</accession>
<evidence type="ECO:0000313" key="2">
    <source>
        <dbReference type="Proteomes" id="UP001497527"/>
    </source>
</evidence>
<comment type="caution">
    <text evidence="1">The sequence shown here is derived from an EMBL/GenBank/DDBJ whole genome shotgun (WGS) entry which is preliminary data.</text>
</comment>
<reference evidence="1 2" key="1">
    <citation type="submission" date="2024-05" db="EMBL/GenBank/DDBJ databases">
        <authorList>
            <person name="Duchaud E."/>
        </authorList>
    </citation>
    <scope>NUCLEOTIDE SEQUENCE [LARGE SCALE GENOMIC DNA]</scope>
    <source>
        <strain evidence="1">Ena-SAMPLE-TAB-13-05-2024-13:56:06:370-140308</strain>
    </source>
</reference>
<sequence>MSQSLDSEANHFFNSSLLKAIFNYNSNPLSWQEKTKNTLLRSLTKLQLVYLLQRQF</sequence>
<proteinExistence type="predicted"/>
<dbReference type="EMBL" id="CAXJIO010000004">
    <property type="protein sequence ID" value="CAL2101349.1"/>
    <property type="molecule type" value="Genomic_DNA"/>
</dbReference>
<dbReference type="Proteomes" id="UP001497527">
    <property type="component" value="Unassembled WGS sequence"/>
</dbReference>
<evidence type="ECO:0000313" key="1">
    <source>
        <dbReference type="EMBL" id="CAL2101349.1"/>
    </source>
</evidence>
<protein>
    <submittedName>
        <fullName evidence="1">Uncharacterized protein</fullName>
    </submittedName>
</protein>
<organism evidence="1 2">
    <name type="scientific">Tenacibaculum polynesiense</name>
    <dbReference type="NCBI Taxonomy" id="3137857"/>
    <lineage>
        <taxon>Bacteria</taxon>
        <taxon>Pseudomonadati</taxon>
        <taxon>Bacteroidota</taxon>
        <taxon>Flavobacteriia</taxon>
        <taxon>Flavobacteriales</taxon>
        <taxon>Flavobacteriaceae</taxon>
        <taxon>Tenacibaculum</taxon>
    </lineage>
</organism>
<name>A0ABM9P7K0_9FLAO</name>
<gene>
    <name evidence="1" type="ORF">T190423A01A_130029</name>
</gene>